<name>A0A3R6YP74_9LACO</name>
<dbReference type="FunFam" id="3.30.1360.60:FF:000001">
    <property type="entry name" value="PTS system glucose-specific IIBC component PtsG"/>
    <property type="match status" value="1"/>
</dbReference>
<dbReference type="PANTHER" id="PTHR30175:SF1">
    <property type="entry name" value="PTS SYSTEM ARBUTIN-, CELLOBIOSE-, AND SALICIN-SPECIFIC EIIBC COMPONENT-RELATED"/>
    <property type="match status" value="1"/>
</dbReference>
<dbReference type="InterPro" id="IPR003352">
    <property type="entry name" value="PTS_EIIC"/>
</dbReference>
<feature type="domain" description="PTS EIIB type-1" evidence="13">
    <location>
        <begin position="7"/>
        <end position="89"/>
    </location>
</feature>
<accession>A0A3R6YP74</accession>
<keyword evidence="3" id="KW-1003">Cell membrane</keyword>
<dbReference type="Pfam" id="PF00367">
    <property type="entry name" value="PTS_EIIB"/>
    <property type="match status" value="1"/>
</dbReference>
<feature type="transmembrane region" description="Helical" evidence="12">
    <location>
        <begin position="285"/>
        <end position="308"/>
    </location>
</feature>
<feature type="transmembrane region" description="Helical" evidence="12">
    <location>
        <begin position="216"/>
        <end position="237"/>
    </location>
</feature>
<evidence type="ECO:0000256" key="9">
    <source>
        <dbReference type="ARBA" id="ARBA00022989"/>
    </source>
</evidence>
<dbReference type="InterPro" id="IPR036878">
    <property type="entry name" value="Glu_permease_IIB"/>
</dbReference>
<dbReference type="GO" id="GO:0009401">
    <property type="term" value="P:phosphoenolpyruvate-dependent sugar phosphotransferase system"/>
    <property type="evidence" value="ECO:0007669"/>
    <property type="project" value="UniProtKB-KW"/>
</dbReference>
<dbReference type="Proteomes" id="UP000284822">
    <property type="component" value="Unassembled WGS sequence"/>
</dbReference>
<dbReference type="InterPro" id="IPR013013">
    <property type="entry name" value="PTS_EIIC_1"/>
</dbReference>
<evidence type="ECO:0000256" key="4">
    <source>
        <dbReference type="ARBA" id="ARBA00022597"/>
    </source>
</evidence>
<evidence type="ECO:0000256" key="2">
    <source>
        <dbReference type="ARBA" id="ARBA00022448"/>
    </source>
</evidence>
<dbReference type="Pfam" id="PF02378">
    <property type="entry name" value="PTS_EIIC"/>
    <property type="match status" value="1"/>
</dbReference>
<evidence type="ECO:0000256" key="1">
    <source>
        <dbReference type="ARBA" id="ARBA00004651"/>
    </source>
</evidence>
<dbReference type="InterPro" id="IPR050558">
    <property type="entry name" value="PTS_Sugar-Specific_Components"/>
</dbReference>
<feature type="transmembrane region" description="Helical" evidence="12">
    <location>
        <begin position="152"/>
        <end position="172"/>
    </location>
</feature>
<keyword evidence="2" id="KW-0813">Transport</keyword>
<evidence type="ECO:0000256" key="8">
    <source>
        <dbReference type="ARBA" id="ARBA00022777"/>
    </source>
</evidence>
<reference evidence="15 16" key="1">
    <citation type="submission" date="2018-07" db="EMBL/GenBank/DDBJ databases">
        <title>Genome sequences of six Lactobacillus spp. isolated from bumble bee guts.</title>
        <authorList>
            <person name="Motta E.V.S."/>
            <person name="Moran N.A."/>
        </authorList>
    </citation>
    <scope>NUCLEOTIDE SEQUENCE [LARGE SCALE GENOMIC DNA]</scope>
    <source>
        <strain evidence="15 16">LV-8.1</strain>
    </source>
</reference>
<evidence type="ECO:0000256" key="3">
    <source>
        <dbReference type="ARBA" id="ARBA00022475"/>
    </source>
</evidence>
<evidence type="ECO:0000256" key="10">
    <source>
        <dbReference type="ARBA" id="ARBA00023136"/>
    </source>
</evidence>
<dbReference type="EMBL" id="QOCS01000013">
    <property type="protein sequence ID" value="RHW46322.1"/>
    <property type="molecule type" value="Genomic_DNA"/>
</dbReference>
<evidence type="ECO:0000256" key="6">
    <source>
        <dbReference type="ARBA" id="ARBA00022683"/>
    </source>
</evidence>
<keyword evidence="7 12" id="KW-0812">Transmembrane</keyword>
<sequence>MVDMNDQKIAQEILSLVGGSTNINKVWHCATRLRIVPINMDIIDRENLKKISGVLGVVINGEQVQIVIGNHVSDVYHEFTSLLNNTEDLHKTRTIDKVQNKNTTSNKNLISSILSAIVGCITPLIPVLVAGGMGKCLILMAKMFNLISDKSITYQIILLIFDSAFYFLPVFVSLAAAKQFNTNSYLAAMVGCTLLNPTFVKLVASGKALSIFGMPVMSIPYNSTIIPSIMAIWVMSYVKRFLDKYLWASIKSFMSPLLTIIIIVPMTMIIIGPAMTAVSVGISKIIFFLSSKLGPLTLALLALIYPWIVTTGMHSALAIAGLDSINKTGIDPLTRALVLMHNITQAAATLAVAIKTKNTDFRGTAISASLTALFSGITEPCLYGVTLRLHKPMYACA</sequence>
<keyword evidence="10 12" id="KW-0472">Membrane</keyword>
<dbReference type="PROSITE" id="PS51098">
    <property type="entry name" value="PTS_EIIB_TYPE_1"/>
    <property type="match status" value="1"/>
</dbReference>
<dbReference type="PROSITE" id="PS51103">
    <property type="entry name" value="PTS_EIIC_TYPE_1"/>
    <property type="match status" value="1"/>
</dbReference>
<keyword evidence="8" id="KW-0418">Kinase</keyword>
<dbReference type="InterPro" id="IPR001996">
    <property type="entry name" value="PTS_IIB_1"/>
</dbReference>
<evidence type="ECO:0000313" key="15">
    <source>
        <dbReference type="EMBL" id="RHW46322.1"/>
    </source>
</evidence>
<dbReference type="CDD" id="cd00212">
    <property type="entry name" value="PTS_IIB_glc"/>
    <property type="match status" value="1"/>
</dbReference>
<dbReference type="GO" id="GO:0008982">
    <property type="term" value="F:protein-N(PI)-phosphohistidine-sugar phosphotransferase activity"/>
    <property type="evidence" value="ECO:0007669"/>
    <property type="project" value="InterPro"/>
</dbReference>
<dbReference type="PANTHER" id="PTHR30175">
    <property type="entry name" value="PHOSPHOTRANSFERASE SYSTEM TRANSPORT PROTEIN"/>
    <property type="match status" value="1"/>
</dbReference>
<evidence type="ECO:0000259" key="13">
    <source>
        <dbReference type="PROSITE" id="PS51098"/>
    </source>
</evidence>
<feature type="transmembrane region" description="Helical" evidence="12">
    <location>
        <begin position="257"/>
        <end position="278"/>
    </location>
</feature>
<evidence type="ECO:0000256" key="12">
    <source>
        <dbReference type="SAM" id="Phobius"/>
    </source>
</evidence>
<keyword evidence="6" id="KW-0598">Phosphotransferase system</keyword>
<organism evidence="15 16">
    <name type="scientific">Bombilactobacillus bombi</name>
    <dbReference type="NCBI Taxonomy" id="1303590"/>
    <lineage>
        <taxon>Bacteria</taxon>
        <taxon>Bacillati</taxon>
        <taxon>Bacillota</taxon>
        <taxon>Bacilli</taxon>
        <taxon>Lactobacillales</taxon>
        <taxon>Lactobacillaceae</taxon>
        <taxon>Bombilactobacillus</taxon>
    </lineage>
</organism>
<evidence type="ECO:0000256" key="7">
    <source>
        <dbReference type="ARBA" id="ARBA00022692"/>
    </source>
</evidence>
<feature type="active site" description="Phosphocysteine intermediate; for EIIB activity" evidence="11">
    <location>
        <position position="29"/>
    </location>
</feature>
<feature type="domain" description="PTS EIIC type-1" evidence="14">
    <location>
        <begin position="115"/>
        <end position="397"/>
    </location>
</feature>
<keyword evidence="9 12" id="KW-1133">Transmembrane helix</keyword>
<evidence type="ECO:0000256" key="5">
    <source>
        <dbReference type="ARBA" id="ARBA00022679"/>
    </source>
</evidence>
<dbReference type="GO" id="GO:0015771">
    <property type="term" value="P:trehalose transport"/>
    <property type="evidence" value="ECO:0007669"/>
    <property type="project" value="TreeGrafter"/>
</dbReference>
<comment type="caution">
    <text evidence="15">The sequence shown here is derived from an EMBL/GenBank/DDBJ whole genome shotgun (WGS) entry which is preliminary data.</text>
</comment>
<comment type="subcellular location">
    <subcellularLocation>
        <location evidence="1">Cell membrane</location>
        <topology evidence="1">Multi-pass membrane protein</topology>
    </subcellularLocation>
</comment>
<proteinExistence type="predicted"/>
<evidence type="ECO:0000256" key="11">
    <source>
        <dbReference type="PROSITE-ProRule" id="PRU00421"/>
    </source>
</evidence>
<keyword evidence="4" id="KW-0762">Sugar transport</keyword>
<evidence type="ECO:0008006" key="17">
    <source>
        <dbReference type="Google" id="ProtNLM"/>
    </source>
</evidence>
<feature type="transmembrane region" description="Helical" evidence="12">
    <location>
        <begin position="184"/>
        <end position="204"/>
    </location>
</feature>
<dbReference type="SUPFAM" id="SSF55604">
    <property type="entry name" value="Glucose permease domain IIB"/>
    <property type="match status" value="1"/>
</dbReference>
<protein>
    <recommendedName>
        <fullName evidence="17">PTS beta-glucoside transporter subunit EIIBCA</fullName>
    </recommendedName>
</protein>
<dbReference type="GO" id="GO:0016301">
    <property type="term" value="F:kinase activity"/>
    <property type="evidence" value="ECO:0007669"/>
    <property type="project" value="UniProtKB-KW"/>
</dbReference>
<evidence type="ECO:0000313" key="16">
    <source>
        <dbReference type="Proteomes" id="UP000284822"/>
    </source>
</evidence>
<dbReference type="GO" id="GO:0090589">
    <property type="term" value="F:protein-phosphocysteine-trehalose phosphotransferase system transporter activity"/>
    <property type="evidence" value="ECO:0007669"/>
    <property type="project" value="TreeGrafter"/>
</dbReference>
<dbReference type="GO" id="GO:0005886">
    <property type="term" value="C:plasma membrane"/>
    <property type="evidence" value="ECO:0007669"/>
    <property type="project" value="UniProtKB-SubCell"/>
</dbReference>
<feature type="transmembrane region" description="Helical" evidence="12">
    <location>
        <begin position="109"/>
        <end position="131"/>
    </location>
</feature>
<evidence type="ECO:0000259" key="14">
    <source>
        <dbReference type="PROSITE" id="PS51103"/>
    </source>
</evidence>
<gene>
    <name evidence="15" type="ORF">DS832_06065</name>
</gene>
<dbReference type="AlphaFoldDB" id="A0A3R6YP74"/>
<keyword evidence="5" id="KW-0808">Transferase</keyword>
<dbReference type="InterPro" id="IPR018113">
    <property type="entry name" value="PTrfase_EIIB_Cys"/>
</dbReference>
<dbReference type="Gene3D" id="3.30.1360.60">
    <property type="entry name" value="Glucose permease domain IIB"/>
    <property type="match status" value="1"/>
</dbReference>